<dbReference type="AlphaFoldDB" id="A0A261EWG9"/>
<gene>
    <name evidence="2" type="ORF">PSRA_1244</name>
</gene>
<evidence type="ECO:0000259" key="1">
    <source>
        <dbReference type="Pfam" id="PF10592"/>
    </source>
</evidence>
<evidence type="ECO:0000313" key="2">
    <source>
        <dbReference type="EMBL" id="OZG51202.1"/>
    </source>
</evidence>
<reference evidence="2 3" key="1">
    <citation type="journal article" date="2017" name="BMC Genomics">
        <title>Comparative genomic and phylogenomic analyses of the Bifidobacteriaceae family.</title>
        <authorList>
            <person name="Lugli G.A."/>
            <person name="Milani C."/>
            <person name="Turroni F."/>
            <person name="Duranti S."/>
            <person name="Mancabelli L."/>
            <person name="Mangifesta M."/>
            <person name="Ferrario C."/>
            <person name="Modesto M."/>
            <person name="Mattarelli P."/>
            <person name="Jiri K."/>
            <person name="van Sinderen D."/>
            <person name="Ventura M."/>
        </authorList>
    </citation>
    <scope>NUCLEOTIDE SEQUENCE [LARGE SCALE GENOMIC DNA]</scope>
    <source>
        <strain evidence="2 3">DSM 24742</strain>
    </source>
</reference>
<evidence type="ECO:0000313" key="3">
    <source>
        <dbReference type="Proteomes" id="UP000216725"/>
    </source>
</evidence>
<dbReference type="Proteomes" id="UP000216725">
    <property type="component" value="Unassembled WGS sequence"/>
</dbReference>
<accession>A0A261EWG9</accession>
<dbReference type="Pfam" id="PF10592">
    <property type="entry name" value="AIPR"/>
    <property type="match status" value="1"/>
</dbReference>
<sequence>MTNTSNSSDSLQENGYVYDFPIYAVRTVKSPSDQTVTTHTAYVNMKDLPDTFPTDVNPRTVNMHTATAKKLLEAVSGPDPYFDIHNRGIVLIAKEAHYSSASMLHLDLGNDTSRYGVLDGGHTYEAIKERRGDLGDRDKFVKLEIIVGDDLDVAALSDARNTSVSVSDIALYNLENRFNFLKDVLKELPYGDDIAYRDNEDKRIPIADILRLMYVFNIDKFPDDSTVPTASYSGKAQVFKDYREQWEKNHDKNDSDDSDAGQQKNIYYRLRGMIPELVNLYEKIELELPTKYKEYLGNSGSGAAFGKLRGVTSSNAKDAKGKRSNSDRFATEFTVTPMDYEIASGYIMPIFGAFRALLESNENGVLSWTEDPEDVWDSIGTKLVENTFEADHNPQMVGKNKSVWQSNYRIVYTEHLNRLVKKLTR</sequence>
<organism evidence="2 3">
    <name type="scientific">Pseudoscardovia radai</name>
    <dbReference type="NCBI Taxonomy" id="987066"/>
    <lineage>
        <taxon>Bacteria</taxon>
        <taxon>Bacillati</taxon>
        <taxon>Actinomycetota</taxon>
        <taxon>Actinomycetes</taxon>
        <taxon>Bifidobacteriales</taxon>
        <taxon>Bifidobacteriaceae</taxon>
        <taxon>Pseudoscardovia</taxon>
    </lineage>
</organism>
<dbReference type="InterPro" id="IPR018891">
    <property type="entry name" value="AIPR_C"/>
</dbReference>
<comment type="caution">
    <text evidence="2">The sequence shown here is derived from an EMBL/GenBank/DDBJ whole genome shotgun (WGS) entry which is preliminary data.</text>
</comment>
<name>A0A261EWG9_9BIFI</name>
<proteinExistence type="predicted"/>
<feature type="domain" description="Abortive phage infection protein C-terminal" evidence="1">
    <location>
        <begin position="56"/>
        <end position="389"/>
    </location>
</feature>
<keyword evidence="3" id="KW-1185">Reference proteome</keyword>
<dbReference type="EMBL" id="MWWR01000010">
    <property type="protein sequence ID" value="OZG51202.1"/>
    <property type="molecule type" value="Genomic_DNA"/>
</dbReference>
<dbReference type="OrthoDB" id="7375054at2"/>
<protein>
    <submittedName>
        <fullName evidence="2">Abortive phage infection protein</fullName>
    </submittedName>
</protein>
<dbReference type="RefSeq" id="WP_094661058.1">
    <property type="nucleotide sequence ID" value="NZ_JBKZBO010000020.1"/>
</dbReference>